<feature type="region of interest" description="Disordered" evidence="1">
    <location>
        <begin position="30"/>
        <end position="54"/>
    </location>
</feature>
<dbReference type="AlphaFoldDB" id="A0A8D9AQG9"/>
<accession>A0A8D9AQG9</accession>
<dbReference type="EMBL" id="HBUF01583160">
    <property type="protein sequence ID" value="CAG6770888.1"/>
    <property type="molecule type" value="Transcribed_RNA"/>
</dbReference>
<organism evidence="2">
    <name type="scientific">Cacopsylla melanoneura</name>
    <dbReference type="NCBI Taxonomy" id="428564"/>
    <lineage>
        <taxon>Eukaryota</taxon>
        <taxon>Metazoa</taxon>
        <taxon>Ecdysozoa</taxon>
        <taxon>Arthropoda</taxon>
        <taxon>Hexapoda</taxon>
        <taxon>Insecta</taxon>
        <taxon>Pterygota</taxon>
        <taxon>Neoptera</taxon>
        <taxon>Paraneoptera</taxon>
        <taxon>Hemiptera</taxon>
        <taxon>Sternorrhyncha</taxon>
        <taxon>Psylloidea</taxon>
        <taxon>Psyllidae</taxon>
        <taxon>Psyllinae</taxon>
        <taxon>Cacopsylla</taxon>
    </lineage>
</organism>
<evidence type="ECO:0000256" key="1">
    <source>
        <dbReference type="SAM" id="MobiDB-lite"/>
    </source>
</evidence>
<protein>
    <submittedName>
        <fullName evidence="2">Uncharacterized protein</fullName>
    </submittedName>
</protein>
<reference evidence="2" key="1">
    <citation type="submission" date="2021-05" db="EMBL/GenBank/DDBJ databases">
        <authorList>
            <person name="Alioto T."/>
            <person name="Alioto T."/>
            <person name="Gomez Garrido J."/>
        </authorList>
    </citation>
    <scope>NUCLEOTIDE SEQUENCE</scope>
</reference>
<sequence length="108" mass="11903">MEVDRNSWTRLRSEDASLLTAHSYSTCARRQASRPCTMPTKRTPASSVVIAPPPPPPPKLLLRLSCFRKIVATGFVPNAVGVSIGMRTVRVNNNNNNKTRSESPLTQE</sequence>
<name>A0A8D9AQG9_9HEMI</name>
<evidence type="ECO:0000313" key="2">
    <source>
        <dbReference type="EMBL" id="CAG6770888.1"/>
    </source>
</evidence>
<proteinExistence type="predicted"/>